<feature type="transmembrane region" description="Helical" evidence="2">
    <location>
        <begin position="390"/>
        <end position="416"/>
    </location>
</feature>
<keyword evidence="1" id="KW-1188">Viral release from host cell</keyword>
<dbReference type="CDD" id="cd13402">
    <property type="entry name" value="LT_TF-like"/>
    <property type="match status" value="1"/>
</dbReference>
<dbReference type="Proteomes" id="UP001611162">
    <property type="component" value="Unassembled WGS sequence"/>
</dbReference>
<evidence type="ECO:0000259" key="3">
    <source>
        <dbReference type="Pfam" id="PF01464"/>
    </source>
</evidence>
<feature type="transmembrane region" description="Helical" evidence="2">
    <location>
        <begin position="484"/>
        <end position="502"/>
    </location>
</feature>
<keyword evidence="2" id="KW-0472">Membrane</keyword>
<dbReference type="SUPFAM" id="SSF53955">
    <property type="entry name" value="Lysozyme-like"/>
    <property type="match status" value="1"/>
</dbReference>
<keyword evidence="2" id="KW-0812">Transmembrane</keyword>
<evidence type="ECO:0000259" key="4">
    <source>
        <dbReference type="Pfam" id="PF10145"/>
    </source>
</evidence>
<reference evidence="5 6" key="1">
    <citation type="submission" date="2024-10" db="EMBL/GenBank/DDBJ databases">
        <title>The Natural Products Discovery Center: Release of the First 8490 Sequenced Strains for Exploring Actinobacteria Biosynthetic Diversity.</title>
        <authorList>
            <person name="Kalkreuter E."/>
            <person name="Kautsar S.A."/>
            <person name="Yang D."/>
            <person name="Bader C.D."/>
            <person name="Teijaro C.N."/>
            <person name="Fluegel L."/>
            <person name="Davis C.M."/>
            <person name="Simpson J.R."/>
            <person name="Lauterbach L."/>
            <person name="Steele A.D."/>
            <person name="Gui C."/>
            <person name="Meng S."/>
            <person name="Li G."/>
            <person name="Viehrig K."/>
            <person name="Ye F."/>
            <person name="Su P."/>
            <person name="Kiefer A.F."/>
            <person name="Nichols A."/>
            <person name="Cepeda A.J."/>
            <person name="Yan W."/>
            <person name="Fan B."/>
            <person name="Jiang Y."/>
            <person name="Adhikari A."/>
            <person name="Zheng C.-J."/>
            <person name="Schuster L."/>
            <person name="Cowan T.M."/>
            <person name="Smanski M.J."/>
            <person name="Chevrette M.G."/>
            <person name="De Carvalho L.P.S."/>
            <person name="Shen B."/>
        </authorList>
    </citation>
    <scope>NUCLEOTIDE SEQUENCE [LARGE SCALE GENOMIC DNA]</scope>
    <source>
        <strain evidence="5 6">NPDC020979</strain>
    </source>
</reference>
<proteinExistence type="predicted"/>
<organism evidence="5 6">
    <name type="scientific">Streptomyces abikoensis</name>
    <dbReference type="NCBI Taxonomy" id="97398"/>
    <lineage>
        <taxon>Bacteria</taxon>
        <taxon>Bacillati</taxon>
        <taxon>Actinomycetota</taxon>
        <taxon>Actinomycetes</taxon>
        <taxon>Kitasatosporales</taxon>
        <taxon>Streptomycetaceae</taxon>
        <taxon>Streptomyces</taxon>
    </lineage>
</organism>
<gene>
    <name evidence="5" type="ORF">ACH4TF_28190</name>
</gene>
<evidence type="ECO:0000256" key="2">
    <source>
        <dbReference type="SAM" id="Phobius"/>
    </source>
</evidence>
<feature type="transmembrane region" description="Helical" evidence="2">
    <location>
        <begin position="523"/>
        <end position="542"/>
    </location>
</feature>
<dbReference type="InterPro" id="IPR008258">
    <property type="entry name" value="Transglycosylase_SLT_dom_1"/>
</dbReference>
<feature type="domain" description="Phage tail tape measure protein" evidence="4">
    <location>
        <begin position="108"/>
        <end position="305"/>
    </location>
</feature>
<keyword evidence="2" id="KW-1133">Transmembrane helix</keyword>
<keyword evidence="6" id="KW-1185">Reference proteome</keyword>
<dbReference type="EMBL" id="JBIRRB010000011">
    <property type="protein sequence ID" value="MFI0914304.1"/>
    <property type="molecule type" value="Genomic_DNA"/>
</dbReference>
<protein>
    <submittedName>
        <fullName evidence="5">Phage tail tape measure protein</fullName>
    </submittedName>
</protein>
<feature type="transmembrane region" description="Helical" evidence="2">
    <location>
        <begin position="596"/>
        <end position="617"/>
    </location>
</feature>
<sequence>MTVIGYASVQIIPSVKGIGLELRQQLIGPSQDAGQKAGEAAGGGLRDKIKKGAAAAGVAAGALLVKGIADAIEQSAITGKLQAQLGTTGKVAAAQGKVAGQLYSSGVSESFESAAEAIKSVVSAGLAPPEATTAQLQQIATKAADVAHVFDQDLGGVTNAVSQLLRTGLAKNANDAFDLITKGFQSGANKADDLLDTLNEYGVQFTKAGLTGADAIGLINQALQAGARDGDLAADAIKEFSIRAVDGSDTTKAGFEALGLSADDMAAKFGAGGATAKAALDLTLDRLRGIKDPIEQAQAATNLFGTQAEDLGKALFAMDPSSAAEGLGKFAGSAQKLGESIRSGPAYEIQVFKRQLEQGFTEFIGGQVLPVANELARVFSTTLLPPIRTVAGVVGPVLVPTLLALASAGSGVVGWLRDMGTWLIPIGIAVGGFALSLTAQAVATSLVTGVFSVYRGVILAWTAVQQGATLAVAAFNAVMEANPIILIITAILALGAALVVAYQRVGWFRAAVQATWAGIQTGALFLWNVVLKPVFMGIWGVLQQVGQVAVWLWQTVLSPVFGYIATAAKILFLVWATITFGPMILAVKLLGMAAMWLWTAAIQPAFQGVAAVAMWLWTNVFKPAIDGTVALIQGLATVAMWLWNNVAVPVFQGIGLVVRLWWAGWLAIFGAVRTYIIGPLAGVFTWLLDNVVRPVWEGFGSVISYVWRSVISPAFDLLMRGVRAVRDGFDTGVDYIGRIWSTLKDKTRGPVQFVVDVVYNNGIRSVWNAVAGLLDLDKLSAIKFADGGRTAGGTPGKDSIPALLMADEYVVRRDSARQVGFGTLDYINRYGALPGFAGGGPVQRFADGGIVSDIFGGITGAAKTVGGWAGNAWDILTDPSAMWDKAIGPVRRKIASIGGSQWAKAVGGVPLKIIKDLKDKVVSAAKNMLDFSDAGGSGVQRWSGVVLQALRLAGQPASLLPVVLRRMDQESGGNQYAINLWDSNARAGDPSRGLMQTIGSTFNAYAGPLRSRGIYDPLANVYASMRYALATYGSLASAYNRPGGYDSGGWLMPGQLGFNGMRTPEAVLTPPQWQALTAAAANGLGGDLHVQVFVGDREITDIARAEVRRSNGELVQTLRAGRR</sequence>
<dbReference type="Gene3D" id="1.10.530.10">
    <property type="match status" value="1"/>
</dbReference>
<dbReference type="Pfam" id="PF10145">
    <property type="entry name" value="PhageMin_Tail"/>
    <property type="match status" value="1"/>
</dbReference>
<name>A0ABW7TD43_9ACTN</name>
<dbReference type="InterPro" id="IPR023346">
    <property type="entry name" value="Lysozyme-like_dom_sf"/>
</dbReference>
<evidence type="ECO:0000313" key="6">
    <source>
        <dbReference type="Proteomes" id="UP001611162"/>
    </source>
</evidence>
<feature type="domain" description="Transglycosylase SLT" evidence="3">
    <location>
        <begin position="967"/>
        <end position="1036"/>
    </location>
</feature>
<feature type="transmembrane region" description="Helical" evidence="2">
    <location>
        <begin position="663"/>
        <end position="688"/>
    </location>
</feature>
<accession>A0ABW7TD43</accession>
<dbReference type="PANTHER" id="PTHR37813:SF1">
    <property type="entry name" value="FELS-2 PROPHAGE PROTEIN"/>
    <property type="match status" value="1"/>
</dbReference>
<evidence type="ECO:0000256" key="1">
    <source>
        <dbReference type="ARBA" id="ARBA00022612"/>
    </source>
</evidence>
<feature type="transmembrane region" description="Helical" evidence="2">
    <location>
        <begin position="624"/>
        <end position="643"/>
    </location>
</feature>
<dbReference type="PANTHER" id="PTHR37813">
    <property type="entry name" value="FELS-2 PROPHAGE PROTEIN"/>
    <property type="match status" value="1"/>
</dbReference>
<dbReference type="Pfam" id="PF01464">
    <property type="entry name" value="SLT"/>
    <property type="match status" value="1"/>
</dbReference>
<dbReference type="RefSeq" id="WP_397614298.1">
    <property type="nucleotide sequence ID" value="NZ_JBIRRB010000011.1"/>
</dbReference>
<comment type="caution">
    <text evidence="5">The sequence shown here is derived from an EMBL/GenBank/DDBJ whole genome shotgun (WGS) entry which is preliminary data.</text>
</comment>
<evidence type="ECO:0000313" key="5">
    <source>
        <dbReference type="EMBL" id="MFI0914304.1"/>
    </source>
</evidence>
<feature type="transmembrane region" description="Helical" evidence="2">
    <location>
        <begin position="422"/>
        <end position="451"/>
    </location>
</feature>
<dbReference type="InterPro" id="IPR010090">
    <property type="entry name" value="Phage_tape_meas"/>
</dbReference>